<dbReference type="AlphaFoldDB" id="V4QV77"/>
<accession>V4QV77</accession>
<keyword evidence="5" id="KW-0460">Magnesium</keyword>
<keyword evidence="3 4" id="KW-0067">ATP-binding</keyword>
<evidence type="ECO:0000256" key="2">
    <source>
        <dbReference type="ARBA" id="ARBA00022741"/>
    </source>
</evidence>
<dbReference type="InterPro" id="IPR002698">
    <property type="entry name" value="FTHF_cligase"/>
</dbReference>
<feature type="binding site" evidence="4">
    <location>
        <begin position="7"/>
        <end position="11"/>
    </location>
    <ligand>
        <name>ATP</name>
        <dbReference type="ChEBI" id="CHEBI:30616"/>
    </ligand>
</feature>
<dbReference type="GO" id="GO:0009396">
    <property type="term" value="P:folic acid-containing compound biosynthetic process"/>
    <property type="evidence" value="ECO:0007669"/>
    <property type="project" value="TreeGrafter"/>
</dbReference>
<dbReference type="PANTHER" id="PTHR23407">
    <property type="entry name" value="ATPASE INHIBITOR/5-FORMYLTETRAHYDROFOLATE CYCLO-LIGASE"/>
    <property type="match status" value="1"/>
</dbReference>
<proteinExistence type="inferred from homology"/>
<dbReference type="InterPro" id="IPR024185">
    <property type="entry name" value="FTHF_cligase-like_sf"/>
</dbReference>
<dbReference type="GO" id="GO:0035999">
    <property type="term" value="P:tetrahydrofolate interconversion"/>
    <property type="evidence" value="ECO:0007669"/>
    <property type="project" value="TreeGrafter"/>
</dbReference>
<name>V4QV77_9HYPH</name>
<dbReference type="PATRIC" id="fig|631454.5.peg.2860"/>
<dbReference type="InterPro" id="IPR037171">
    <property type="entry name" value="NagB/RpiA_transferase-like"/>
</dbReference>
<dbReference type="eggNOG" id="COG0212">
    <property type="taxonomic scope" value="Bacteria"/>
</dbReference>
<comment type="cofactor">
    <cofactor evidence="5">
        <name>Mg(2+)</name>
        <dbReference type="ChEBI" id="CHEBI:18420"/>
    </cofactor>
</comment>
<evidence type="ECO:0000256" key="3">
    <source>
        <dbReference type="ARBA" id="ARBA00022840"/>
    </source>
</evidence>
<dbReference type="PIRSF" id="PIRSF006806">
    <property type="entry name" value="FTHF_cligase"/>
    <property type="match status" value="1"/>
</dbReference>
<dbReference type="EMBL" id="AWXZ01000038">
    <property type="protein sequence ID" value="ESR23667.1"/>
    <property type="molecule type" value="Genomic_DNA"/>
</dbReference>
<comment type="similarity">
    <text evidence="1 5">Belongs to the 5-formyltetrahydrofolate cyclo-ligase family.</text>
</comment>
<dbReference type="NCBIfam" id="TIGR02727">
    <property type="entry name" value="MTHFS_bact"/>
    <property type="match status" value="1"/>
</dbReference>
<keyword evidence="5" id="KW-0479">Metal-binding</keyword>
<evidence type="ECO:0000256" key="4">
    <source>
        <dbReference type="PIRSR" id="PIRSR006806-1"/>
    </source>
</evidence>
<dbReference type="GO" id="GO:0005524">
    <property type="term" value="F:ATP binding"/>
    <property type="evidence" value="ECO:0007669"/>
    <property type="project" value="UniProtKB-KW"/>
</dbReference>
<evidence type="ECO:0000313" key="6">
    <source>
        <dbReference type="EMBL" id="ESR23667.1"/>
    </source>
</evidence>
<dbReference type="Gene3D" id="3.40.50.10420">
    <property type="entry name" value="NagB/RpiA/CoA transferase-like"/>
    <property type="match status" value="1"/>
</dbReference>
<dbReference type="GO" id="GO:0030272">
    <property type="term" value="F:5-formyltetrahydrofolate cyclo-ligase activity"/>
    <property type="evidence" value="ECO:0007669"/>
    <property type="project" value="UniProtKB-EC"/>
</dbReference>
<comment type="caution">
    <text evidence="6">The sequence shown here is derived from an EMBL/GenBank/DDBJ whole genome shotgun (WGS) entry which is preliminary data.</text>
</comment>
<evidence type="ECO:0000256" key="5">
    <source>
        <dbReference type="RuleBase" id="RU361279"/>
    </source>
</evidence>
<dbReference type="SUPFAM" id="SSF100950">
    <property type="entry name" value="NagB/RpiA/CoA transferase-like"/>
    <property type="match status" value="1"/>
</dbReference>
<reference evidence="6 7" key="1">
    <citation type="journal article" date="2014" name="Genome Announc.">
        <title>Draft Genome Sequence of Lutibaculum baratangense Strain AMV1T, Isolated from a Mud Volcano in Andamans, India.</title>
        <authorList>
            <person name="Singh A."/>
            <person name="Sreenivas A."/>
            <person name="Sathyanarayana Reddy G."/>
            <person name="Pinnaka A.K."/>
            <person name="Shivaji S."/>
        </authorList>
    </citation>
    <scope>NUCLEOTIDE SEQUENCE [LARGE SCALE GENOMIC DNA]</scope>
    <source>
        <strain evidence="6 7">AMV1</strain>
    </source>
</reference>
<keyword evidence="2 4" id="KW-0547">Nucleotide-binding</keyword>
<evidence type="ECO:0000313" key="7">
    <source>
        <dbReference type="Proteomes" id="UP000017819"/>
    </source>
</evidence>
<keyword evidence="7" id="KW-1185">Reference proteome</keyword>
<feature type="binding site" evidence="4">
    <location>
        <position position="58"/>
    </location>
    <ligand>
        <name>substrate</name>
    </ligand>
</feature>
<dbReference type="Proteomes" id="UP000017819">
    <property type="component" value="Unassembled WGS sequence"/>
</dbReference>
<dbReference type="OrthoDB" id="9801938at2"/>
<dbReference type="GO" id="GO:0046872">
    <property type="term" value="F:metal ion binding"/>
    <property type="evidence" value="ECO:0007669"/>
    <property type="project" value="UniProtKB-KW"/>
</dbReference>
<protein>
    <recommendedName>
        <fullName evidence="5">5-formyltetrahydrofolate cyclo-ligase</fullName>
        <ecNumber evidence="5">6.3.3.2</ecNumber>
    </recommendedName>
</protein>
<sequence length="201" mass="22164">MNDASGKAHLRRLAAARRDRLTAVERQRKAAALAEAAPTIHRLARGGVVSCFSSFGNELDTAPLIAALDRLGCRLALPVVGRKGHPLTFRPWRPGDEMKPGPFGILQPLPERGRVEPSLFLAPLLLFDREGYRLGYGGGFYDRTLQEARSRRKILAIGLAFAEQEFPRVPRESYDQRLDGVLTDEGIVRCQGGGIAHSLPW</sequence>
<feature type="binding site" evidence="4">
    <location>
        <begin position="133"/>
        <end position="141"/>
    </location>
    <ligand>
        <name>ATP</name>
        <dbReference type="ChEBI" id="CHEBI:30616"/>
    </ligand>
</feature>
<gene>
    <name evidence="6" type="ORF">N177_2897</name>
</gene>
<comment type="catalytic activity">
    <reaction evidence="5">
        <text>(6S)-5-formyl-5,6,7,8-tetrahydrofolate + ATP = (6R)-5,10-methenyltetrahydrofolate + ADP + phosphate</text>
        <dbReference type="Rhea" id="RHEA:10488"/>
        <dbReference type="ChEBI" id="CHEBI:30616"/>
        <dbReference type="ChEBI" id="CHEBI:43474"/>
        <dbReference type="ChEBI" id="CHEBI:57455"/>
        <dbReference type="ChEBI" id="CHEBI:57457"/>
        <dbReference type="ChEBI" id="CHEBI:456216"/>
        <dbReference type="EC" id="6.3.3.2"/>
    </reaction>
</comment>
<dbReference type="PANTHER" id="PTHR23407:SF1">
    <property type="entry name" value="5-FORMYLTETRAHYDROFOLATE CYCLO-LIGASE"/>
    <property type="match status" value="1"/>
</dbReference>
<dbReference type="EC" id="6.3.3.2" evidence="5"/>
<dbReference type="RefSeq" id="WP_023433020.1">
    <property type="nucleotide sequence ID" value="NZ_AWXZ01000038.1"/>
</dbReference>
<evidence type="ECO:0000256" key="1">
    <source>
        <dbReference type="ARBA" id="ARBA00010638"/>
    </source>
</evidence>
<keyword evidence="6" id="KW-0436">Ligase</keyword>
<dbReference type="Pfam" id="PF01812">
    <property type="entry name" value="5-FTHF_cyc-lig"/>
    <property type="match status" value="1"/>
</dbReference>
<organism evidence="6 7">
    <name type="scientific">Lutibaculum baratangense AMV1</name>
    <dbReference type="NCBI Taxonomy" id="631454"/>
    <lineage>
        <taxon>Bacteria</taxon>
        <taxon>Pseudomonadati</taxon>
        <taxon>Pseudomonadota</taxon>
        <taxon>Alphaproteobacteria</taxon>
        <taxon>Hyphomicrobiales</taxon>
        <taxon>Tepidamorphaceae</taxon>
        <taxon>Lutibaculum</taxon>
    </lineage>
</organism>
<dbReference type="STRING" id="631454.N177_2897"/>